<dbReference type="RefSeq" id="WP_002708683.1">
    <property type="nucleotide sequence ID" value="NZ_JH651384.1"/>
</dbReference>
<dbReference type="AlphaFoldDB" id="A0A656HC82"/>
<dbReference type="Proteomes" id="UP000005317">
    <property type="component" value="Unassembled WGS sequence"/>
</dbReference>
<reference evidence="3" key="1">
    <citation type="journal article" date="2011" name="Stand. Genomic Sci.">
        <title>Genome sequence of the filamentous, gliding Thiothrix nivea neotype strain (JP2(T)).</title>
        <authorList>
            <person name="Lapidus A."/>
            <person name="Nolan M."/>
            <person name="Lucas S."/>
            <person name="Glavina Del Rio T."/>
            <person name="Tice H."/>
            <person name="Cheng J.F."/>
            <person name="Tapia R."/>
            <person name="Han C."/>
            <person name="Goodwin L."/>
            <person name="Pitluck S."/>
            <person name="Liolios K."/>
            <person name="Pagani I."/>
            <person name="Ivanova N."/>
            <person name="Huntemann M."/>
            <person name="Mavromatis K."/>
            <person name="Mikhailova N."/>
            <person name="Pati A."/>
            <person name="Chen A."/>
            <person name="Palaniappan K."/>
            <person name="Land M."/>
            <person name="Brambilla E.M."/>
            <person name="Rohde M."/>
            <person name="Abt B."/>
            <person name="Verbarg S."/>
            <person name="Goker M."/>
            <person name="Bristow J."/>
            <person name="Eisen J.A."/>
            <person name="Markowitz V."/>
            <person name="Hugenholtz P."/>
            <person name="Kyrpides N.C."/>
            <person name="Klenk H.P."/>
            <person name="Woyke T."/>
        </authorList>
    </citation>
    <scope>NUCLEOTIDE SEQUENCE [LARGE SCALE GENOMIC DNA]</scope>
    <source>
        <strain evidence="3">ATCC 35100 / DSM 5205 / JP2</strain>
    </source>
</reference>
<evidence type="ECO:0000313" key="2">
    <source>
        <dbReference type="EMBL" id="EIJ34761.1"/>
    </source>
</evidence>
<evidence type="ECO:0000256" key="1">
    <source>
        <dbReference type="SAM" id="SignalP"/>
    </source>
</evidence>
<keyword evidence="1" id="KW-0732">Signal</keyword>
<dbReference type="EMBL" id="JH651384">
    <property type="protein sequence ID" value="EIJ34761.1"/>
    <property type="molecule type" value="Genomic_DNA"/>
</dbReference>
<feature type="signal peptide" evidence="1">
    <location>
        <begin position="1"/>
        <end position="20"/>
    </location>
</feature>
<evidence type="ECO:0000313" key="3">
    <source>
        <dbReference type="Proteomes" id="UP000005317"/>
    </source>
</evidence>
<dbReference type="InterPro" id="IPR036610">
    <property type="entry name" value="PEBP-like_sf"/>
</dbReference>
<keyword evidence="3" id="KW-1185">Reference proteome</keyword>
<organism evidence="2 3">
    <name type="scientific">Thiothrix nivea (strain ATCC 35100 / DSM 5205 / JP2)</name>
    <dbReference type="NCBI Taxonomy" id="870187"/>
    <lineage>
        <taxon>Bacteria</taxon>
        <taxon>Pseudomonadati</taxon>
        <taxon>Pseudomonadota</taxon>
        <taxon>Gammaproteobacteria</taxon>
        <taxon>Thiotrichales</taxon>
        <taxon>Thiotrichaceae</taxon>
        <taxon>Thiothrix</taxon>
    </lineage>
</organism>
<dbReference type="Pfam" id="PF01161">
    <property type="entry name" value="PBP"/>
    <property type="match status" value="1"/>
</dbReference>
<dbReference type="CDD" id="cd00865">
    <property type="entry name" value="PEBP_bact_arch"/>
    <property type="match status" value="1"/>
</dbReference>
<dbReference type="PANTHER" id="PTHR30289:SF1">
    <property type="entry name" value="PEBP (PHOSPHATIDYLETHANOLAMINE-BINDING PROTEIN) FAMILY PROTEIN"/>
    <property type="match status" value="1"/>
</dbReference>
<dbReference type="OrthoDB" id="9797506at2"/>
<protein>
    <submittedName>
        <fullName evidence="2">Phospholipid-binding protein, PBP family</fullName>
    </submittedName>
</protein>
<dbReference type="NCBIfam" id="TIGR00481">
    <property type="entry name" value="YbhB/YbcL family Raf kinase inhibitor-like protein"/>
    <property type="match status" value="1"/>
</dbReference>
<gene>
    <name evidence="2" type="ORF">Thini_2196</name>
</gene>
<accession>A0A656HC82</accession>
<proteinExistence type="predicted"/>
<sequence length="184" mass="19347" precursor="true">MIRSITATLFAFGIASSSFAETPAFTLQSPDITDGKPMGKAQELAGFGCDGGNHSPALSWTGVPPETKSLALTVYDPDAPTGSGWWHWVVFNIPADTTSLPADIDASGKGLPEGASQSLTDYGKAGFGGACPPQGDKPHRYQFTLHALRTDKLDLAADTMPAMVGFMLHANAIGQASLETTYQR</sequence>
<feature type="chain" id="PRO_5024958181" evidence="1">
    <location>
        <begin position="21"/>
        <end position="184"/>
    </location>
</feature>
<dbReference type="InterPro" id="IPR005247">
    <property type="entry name" value="YbhB_YbcL/LppC-like"/>
</dbReference>
<dbReference type="Gene3D" id="3.90.280.10">
    <property type="entry name" value="PEBP-like"/>
    <property type="match status" value="1"/>
</dbReference>
<name>A0A656HC82_THINJ</name>
<dbReference type="InterPro" id="IPR008914">
    <property type="entry name" value="PEBP"/>
</dbReference>
<dbReference type="PANTHER" id="PTHR30289">
    <property type="entry name" value="UNCHARACTERIZED PROTEIN YBCL-RELATED"/>
    <property type="match status" value="1"/>
</dbReference>
<dbReference type="SUPFAM" id="SSF49777">
    <property type="entry name" value="PEBP-like"/>
    <property type="match status" value="1"/>
</dbReference>